<keyword evidence="1" id="KW-0032">Aminotransferase</keyword>
<accession>A0A5B8RA15</accession>
<dbReference type="Pfam" id="PF12897">
    <property type="entry name" value="Asp_aminotransf"/>
    <property type="match status" value="1"/>
</dbReference>
<dbReference type="PANTHER" id="PTHR43799:SF1">
    <property type="entry name" value="ASPARTATE AMINOTRANSFERASE"/>
    <property type="match status" value="1"/>
</dbReference>
<sequence>MTELSDLSDEQLRGLHEDTLTRYRAFRDQGLKLNMARGKPAPEQLDLSNDLLGLPGAGHYTAADGTDCRNYGGGQGLPEARALLGEIVGAPPENTVVADNASLAMMHDHIVYSLLKGNPDSAAPWCREPRVRFLCPVPGYDRHFAICAEYGIEMINVPMLEDGPDMDRVEALVAEDPSIKGIWCVPKYANPTGAVYSDEVVERMARMPTAAADFRIFWDNAYAVHHLTGERVEIANLIEACGTAGNPDRALVFASTSKITFAGAGLGVFASSARNVEWYLARAGKRAIGPDKINQLRHLAKLPDIHALHRLMDGHRELIAPKFDAVHEAFARVFGDYRVATWTRPRGGYFISLDTPQGCAARTVELAREAGVVMTPAGATYPHGRDPEDRNVRVAPTFPSLTEVKQAAEGIAVATLLAAVEREIARREA</sequence>
<gene>
    <name evidence="1" type="ORF">KBTEX_00526</name>
</gene>
<proteinExistence type="predicted"/>
<dbReference type="InterPro" id="IPR015421">
    <property type="entry name" value="PyrdxlP-dep_Trfase_major"/>
</dbReference>
<dbReference type="EMBL" id="MN079081">
    <property type="protein sequence ID" value="QEA04222.1"/>
    <property type="molecule type" value="Genomic_DNA"/>
</dbReference>
<keyword evidence="1" id="KW-0808">Transferase</keyword>
<evidence type="ECO:0000313" key="1">
    <source>
        <dbReference type="EMBL" id="QEA04222.1"/>
    </source>
</evidence>
<dbReference type="SUPFAM" id="SSF53383">
    <property type="entry name" value="PLP-dependent transferases"/>
    <property type="match status" value="1"/>
</dbReference>
<dbReference type="PANTHER" id="PTHR43799">
    <property type="entry name" value="AMINOTRANSFERASE, PUTATIVE-RELATED"/>
    <property type="match status" value="1"/>
</dbReference>
<dbReference type="Gene3D" id="3.40.640.10">
    <property type="entry name" value="Type I PLP-dependent aspartate aminotransferase-like (Major domain)"/>
    <property type="match status" value="1"/>
</dbReference>
<reference evidence="1" key="1">
    <citation type="submission" date="2019-06" db="EMBL/GenBank/DDBJ databases">
        <authorList>
            <person name="Murdoch R.W."/>
            <person name="Fathepure B."/>
        </authorList>
    </citation>
    <scope>NUCLEOTIDE SEQUENCE</scope>
</reference>
<dbReference type="CDD" id="cd00609">
    <property type="entry name" value="AAT_like"/>
    <property type="match status" value="1"/>
</dbReference>
<dbReference type="AlphaFoldDB" id="A0A5B8RA15"/>
<name>A0A5B8RA15_9ZZZZ</name>
<dbReference type="Gene3D" id="3.90.1150.10">
    <property type="entry name" value="Aspartate Aminotransferase, domain 1"/>
    <property type="match status" value="1"/>
</dbReference>
<organism evidence="1">
    <name type="scientific">uncultured organism</name>
    <dbReference type="NCBI Taxonomy" id="155900"/>
    <lineage>
        <taxon>unclassified sequences</taxon>
        <taxon>environmental samples</taxon>
    </lineage>
</organism>
<dbReference type="InterPro" id="IPR015422">
    <property type="entry name" value="PyrdxlP-dep_Trfase_small"/>
</dbReference>
<dbReference type="InterPro" id="IPR024551">
    <property type="entry name" value="AspAT_Ic"/>
</dbReference>
<dbReference type="GO" id="GO:0004069">
    <property type="term" value="F:L-aspartate:2-oxoglutarate aminotransferase activity"/>
    <property type="evidence" value="ECO:0007669"/>
    <property type="project" value="InterPro"/>
</dbReference>
<protein>
    <submittedName>
        <fullName evidence="1">Putative aminotransferase/MSMEI_6121</fullName>
    </submittedName>
</protein>
<dbReference type="InterPro" id="IPR015424">
    <property type="entry name" value="PyrdxlP-dep_Trfase"/>
</dbReference>